<feature type="domain" description="HTH lysR-type" evidence="5">
    <location>
        <begin position="1"/>
        <end position="58"/>
    </location>
</feature>
<evidence type="ECO:0000259" key="5">
    <source>
        <dbReference type="PROSITE" id="PS50931"/>
    </source>
</evidence>
<protein>
    <submittedName>
        <fullName evidence="6">LysR family transcriptional regulator</fullName>
    </submittedName>
</protein>
<dbReference type="CDD" id="cd05466">
    <property type="entry name" value="PBP2_LTTR_substrate"/>
    <property type="match status" value="1"/>
</dbReference>
<proteinExistence type="inferred from homology"/>
<dbReference type="Gene3D" id="1.10.10.10">
    <property type="entry name" value="Winged helix-like DNA-binding domain superfamily/Winged helix DNA-binding domain"/>
    <property type="match status" value="1"/>
</dbReference>
<dbReference type="OrthoDB" id="9803735at2"/>
<comment type="caution">
    <text evidence="6">The sequence shown here is derived from an EMBL/GenBank/DDBJ whole genome shotgun (WGS) entry which is preliminary data.</text>
</comment>
<dbReference type="EMBL" id="LNYU01000024">
    <property type="protein sequence ID" value="KTD63854.1"/>
    <property type="molecule type" value="Genomic_DNA"/>
</dbReference>
<dbReference type="Pfam" id="PF00126">
    <property type="entry name" value="HTH_1"/>
    <property type="match status" value="1"/>
</dbReference>
<dbReference type="PANTHER" id="PTHR30126:SF40">
    <property type="entry name" value="HTH-TYPE TRANSCRIPTIONAL REGULATOR GLTR"/>
    <property type="match status" value="1"/>
</dbReference>
<keyword evidence="3" id="KW-0238">DNA-binding</keyword>
<dbReference type="SUPFAM" id="SSF53850">
    <property type="entry name" value="Periplasmic binding protein-like II"/>
    <property type="match status" value="1"/>
</dbReference>
<dbReference type="Proteomes" id="UP000054703">
    <property type="component" value="Unassembled WGS sequence"/>
</dbReference>
<dbReference type="InterPro" id="IPR036390">
    <property type="entry name" value="WH_DNA-bd_sf"/>
</dbReference>
<name>A0A0W0Z4K6_9GAMM</name>
<evidence type="ECO:0000313" key="6">
    <source>
        <dbReference type="EMBL" id="KTD63854.1"/>
    </source>
</evidence>
<evidence type="ECO:0000256" key="1">
    <source>
        <dbReference type="ARBA" id="ARBA00009437"/>
    </source>
</evidence>
<dbReference type="PATRIC" id="fig|45074.5.peg.1368"/>
<reference evidence="6 7" key="1">
    <citation type="submission" date="2015-11" db="EMBL/GenBank/DDBJ databases">
        <title>Genomic analysis of 38 Legionella species identifies large and diverse effector repertoires.</title>
        <authorList>
            <person name="Burstein D."/>
            <person name="Amaro F."/>
            <person name="Zusman T."/>
            <person name="Lifshitz Z."/>
            <person name="Cohen O."/>
            <person name="Gilbert J.A."/>
            <person name="Pupko T."/>
            <person name="Shuman H.A."/>
            <person name="Segal G."/>
        </authorList>
    </citation>
    <scope>NUCLEOTIDE SEQUENCE [LARGE SCALE GENOMIC DNA]</scope>
    <source>
        <strain evidence="6 7">SC-63-C7</strain>
    </source>
</reference>
<dbReference type="AlphaFoldDB" id="A0A0W0Z4K6"/>
<dbReference type="RefSeq" id="WP_058513678.1">
    <property type="nucleotide sequence ID" value="NZ_CAAAIH010000003.1"/>
</dbReference>
<dbReference type="GO" id="GO:0003700">
    <property type="term" value="F:DNA-binding transcription factor activity"/>
    <property type="evidence" value="ECO:0007669"/>
    <property type="project" value="InterPro"/>
</dbReference>
<dbReference type="Pfam" id="PF03466">
    <property type="entry name" value="LysR_substrate"/>
    <property type="match status" value="1"/>
</dbReference>
<organism evidence="6 7">
    <name type="scientific">Legionella santicrucis</name>
    <dbReference type="NCBI Taxonomy" id="45074"/>
    <lineage>
        <taxon>Bacteria</taxon>
        <taxon>Pseudomonadati</taxon>
        <taxon>Pseudomonadota</taxon>
        <taxon>Gammaproteobacteria</taxon>
        <taxon>Legionellales</taxon>
        <taxon>Legionellaceae</taxon>
        <taxon>Legionella</taxon>
    </lineage>
</organism>
<dbReference type="InterPro" id="IPR005119">
    <property type="entry name" value="LysR_subst-bd"/>
</dbReference>
<comment type="similarity">
    <text evidence="1">Belongs to the LysR transcriptional regulatory family.</text>
</comment>
<sequence>MNIVDMKTFLAVVEYHSTSLASKHMYASQPTISRRIKKLEQELGSQLFVNTTYGVELTQKGRAFLPYIRQILGIYNEMMKAEHNDRKSRPKLTINVGLNPYVSLSVFAEFINYMLALKTNYFIINKIVPGKDLNTSLSGGDYDLFILPYTGNCPANVTSIPLWKEKVLPVVSITHPLAKRNTPISITELAEYDAVLTTNDSILRQKFNVLVAQKSISPKIIAEVNTVYNCIQTVEHGHSWCLIYERLLDDKLAVVELSDFTIDIEFHAFYLKKRGEERLIWEFVEYLRQWLSQSSDLSDLLIKTKSLSIQGQDHSNK</sequence>
<keyword evidence="2" id="KW-0805">Transcription regulation</keyword>
<dbReference type="STRING" id="45074.Lsan_1287"/>
<dbReference type="InterPro" id="IPR000847">
    <property type="entry name" value="LysR_HTH_N"/>
</dbReference>
<evidence type="ECO:0000256" key="4">
    <source>
        <dbReference type="ARBA" id="ARBA00023163"/>
    </source>
</evidence>
<evidence type="ECO:0000256" key="2">
    <source>
        <dbReference type="ARBA" id="ARBA00023015"/>
    </source>
</evidence>
<dbReference type="FunFam" id="1.10.10.10:FF:000001">
    <property type="entry name" value="LysR family transcriptional regulator"/>
    <property type="match status" value="1"/>
</dbReference>
<keyword evidence="4" id="KW-0804">Transcription</keyword>
<dbReference type="GO" id="GO:0000976">
    <property type="term" value="F:transcription cis-regulatory region binding"/>
    <property type="evidence" value="ECO:0007669"/>
    <property type="project" value="TreeGrafter"/>
</dbReference>
<gene>
    <name evidence="6" type="ORF">Lsan_1287</name>
</gene>
<evidence type="ECO:0000256" key="3">
    <source>
        <dbReference type="ARBA" id="ARBA00023125"/>
    </source>
</evidence>
<dbReference type="Gene3D" id="3.40.190.290">
    <property type="match status" value="1"/>
</dbReference>
<evidence type="ECO:0000313" key="7">
    <source>
        <dbReference type="Proteomes" id="UP000054703"/>
    </source>
</evidence>
<keyword evidence="7" id="KW-1185">Reference proteome</keyword>
<dbReference type="PANTHER" id="PTHR30126">
    <property type="entry name" value="HTH-TYPE TRANSCRIPTIONAL REGULATOR"/>
    <property type="match status" value="1"/>
</dbReference>
<accession>A0A0W0Z4K6</accession>
<dbReference type="InterPro" id="IPR036388">
    <property type="entry name" value="WH-like_DNA-bd_sf"/>
</dbReference>
<dbReference type="PROSITE" id="PS50931">
    <property type="entry name" value="HTH_LYSR"/>
    <property type="match status" value="1"/>
</dbReference>
<dbReference type="SUPFAM" id="SSF46785">
    <property type="entry name" value="Winged helix' DNA-binding domain"/>
    <property type="match status" value="1"/>
</dbReference>
<dbReference type="PRINTS" id="PR00039">
    <property type="entry name" value="HTHLYSR"/>
</dbReference>